<protein>
    <submittedName>
        <fullName evidence="1">Uncharacterized protein</fullName>
    </submittedName>
</protein>
<dbReference type="Proteomes" id="UP000321555">
    <property type="component" value="Chromosome"/>
</dbReference>
<dbReference type="OrthoDB" id="680204at2"/>
<sequence length="138" mass="15432">MCLYGTYKIIKVINPIQLHKNIKVDACISDELQWLNDSGIVTLNSCCGHGNAGHPVVIENSVGKWKEYQSPPIVLIDKESVGLAKELNYKPFPYNGTLNNGLVWQMFLKSGCVTIEDCREWHSQHAIPYQSNLGVIST</sequence>
<name>A0A5B8Z3L5_CYTDA</name>
<dbReference type="KEGG" id="bda:FSZ17_06150"/>
<proteinExistence type="predicted"/>
<accession>A0A5B8Z3L5</accession>
<organism evidence="1 2">
    <name type="scientific">Cytobacillus dafuensis</name>
    <name type="common">Bacillus dafuensis</name>
    <dbReference type="NCBI Taxonomy" id="1742359"/>
    <lineage>
        <taxon>Bacteria</taxon>
        <taxon>Bacillati</taxon>
        <taxon>Bacillota</taxon>
        <taxon>Bacilli</taxon>
        <taxon>Bacillales</taxon>
        <taxon>Bacillaceae</taxon>
        <taxon>Cytobacillus</taxon>
    </lineage>
</organism>
<evidence type="ECO:0000313" key="2">
    <source>
        <dbReference type="Proteomes" id="UP000321555"/>
    </source>
</evidence>
<gene>
    <name evidence="1" type="ORF">FSZ17_06150</name>
</gene>
<evidence type="ECO:0000313" key="1">
    <source>
        <dbReference type="EMBL" id="QED46883.1"/>
    </source>
</evidence>
<keyword evidence="2" id="KW-1185">Reference proteome</keyword>
<reference evidence="2" key="1">
    <citation type="submission" date="2019-08" db="EMBL/GenBank/DDBJ databases">
        <authorList>
            <person name="Zheng X."/>
        </authorList>
    </citation>
    <scope>NUCLEOTIDE SEQUENCE [LARGE SCALE GENOMIC DNA]</scope>
    <source>
        <strain evidence="2">FJAT-25496</strain>
    </source>
</reference>
<dbReference type="EMBL" id="CP042593">
    <property type="protein sequence ID" value="QED46883.1"/>
    <property type="molecule type" value="Genomic_DNA"/>
</dbReference>
<dbReference type="RefSeq" id="WP_057775123.1">
    <property type="nucleotide sequence ID" value="NZ_CP042593.1"/>
</dbReference>
<dbReference type="AlphaFoldDB" id="A0A5B8Z3L5"/>